<dbReference type="GO" id="GO:0005886">
    <property type="term" value="C:plasma membrane"/>
    <property type="evidence" value="ECO:0007669"/>
    <property type="project" value="UniProtKB-SubCell"/>
</dbReference>
<dbReference type="PANTHER" id="PTHR11795:SF450">
    <property type="entry name" value="ABC TRANSPORTER PERMEASE PROTEIN"/>
    <property type="match status" value="1"/>
</dbReference>
<feature type="transmembrane region" description="Helical" evidence="9">
    <location>
        <begin position="317"/>
        <end position="336"/>
    </location>
</feature>
<dbReference type="CDD" id="cd06582">
    <property type="entry name" value="TM_PBP1_LivH_like"/>
    <property type="match status" value="1"/>
</dbReference>
<dbReference type="Proteomes" id="UP000469011">
    <property type="component" value="Unassembled WGS sequence"/>
</dbReference>
<evidence type="ECO:0000256" key="8">
    <source>
        <dbReference type="ARBA" id="ARBA00037998"/>
    </source>
</evidence>
<comment type="caution">
    <text evidence="10">The sequence shown here is derived from an EMBL/GenBank/DDBJ whole genome shotgun (WGS) entry which is preliminary data.</text>
</comment>
<feature type="transmembrane region" description="Helical" evidence="9">
    <location>
        <begin position="283"/>
        <end position="305"/>
    </location>
</feature>
<dbReference type="Pfam" id="PF02653">
    <property type="entry name" value="BPD_transp_2"/>
    <property type="match status" value="1"/>
</dbReference>
<feature type="transmembrane region" description="Helical" evidence="9">
    <location>
        <begin position="20"/>
        <end position="42"/>
    </location>
</feature>
<feature type="transmembrane region" description="Helical" evidence="9">
    <location>
        <begin position="248"/>
        <end position="271"/>
    </location>
</feature>
<evidence type="ECO:0000256" key="7">
    <source>
        <dbReference type="ARBA" id="ARBA00023136"/>
    </source>
</evidence>
<keyword evidence="4 9" id="KW-0812">Transmembrane</keyword>
<proteinExistence type="inferred from homology"/>
<comment type="subcellular location">
    <subcellularLocation>
        <location evidence="1">Cell membrane</location>
        <topology evidence="1">Multi-pass membrane protein</topology>
    </subcellularLocation>
</comment>
<dbReference type="AlphaFoldDB" id="A0A6N9T5Q1"/>
<dbReference type="GO" id="GO:0006865">
    <property type="term" value="P:amino acid transport"/>
    <property type="evidence" value="ECO:0007669"/>
    <property type="project" value="UniProtKB-KW"/>
</dbReference>
<dbReference type="InterPro" id="IPR052157">
    <property type="entry name" value="BCAA_transport_permease"/>
</dbReference>
<evidence type="ECO:0000256" key="4">
    <source>
        <dbReference type="ARBA" id="ARBA00022692"/>
    </source>
</evidence>
<name>A0A6N9T5Q1_9HYPH</name>
<keyword evidence="7 9" id="KW-0472">Membrane</keyword>
<evidence type="ECO:0000256" key="2">
    <source>
        <dbReference type="ARBA" id="ARBA00022448"/>
    </source>
</evidence>
<dbReference type="EMBL" id="JAAAMG010000013">
    <property type="protein sequence ID" value="NDW05902.1"/>
    <property type="molecule type" value="Genomic_DNA"/>
</dbReference>
<feature type="transmembrane region" description="Helical" evidence="9">
    <location>
        <begin position="62"/>
        <end position="83"/>
    </location>
</feature>
<dbReference type="RefSeq" id="WP_163464272.1">
    <property type="nucleotide sequence ID" value="NZ_JAAAMG010000013.1"/>
</dbReference>
<evidence type="ECO:0000313" key="10">
    <source>
        <dbReference type="EMBL" id="NDW05902.1"/>
    </source>
</evidence>
<evidence type="ECO:0000256" key="5">
    <source>
        <dbReference type="ARBA" id="ARBA00022970"/>
    </source>
</evidence>
<evidence type="ECO:0000256" key="6">
    <source>
        <dbReference type="ARBA" id="ARBA00022989"/>
    </source>
</evidence>
<gene>
    <name evidence="10" type="ORF">GTK09_15895</name>
</gene>
<sequence>MSYLIGALLAQDGLTNGAIYALIALALVMVFSVTRIIFIPQGEIVTYSSLSLASLQQGTAPGSIWLIVALGLLAAGLEGFGYLRGDRSTSRLRAMAAYGLVPLAVAALTFATAGAGFGFLWNIVLVLLIVVPMGPLIYRVAFRPLGDATVLHSLIVAMAVHFVLLGCGLLAFGPEGVRTPPLIAGRFPVFGVPVSAQAMVVVAVAIVAIIAMALYFGRTLSGKALRATAFNRVGARLVGIRTEQAARLVFLLAGFAGALCGILVAPITTVYYDTGFLIGLKGFIAAIFAGLASYPLAALGAVLLGLFESYSSFFASLYKDAIVFALIIPILLWRSLRSTHVEEDEE</sequence>
<feature type="transmembrane region" description="Helical" evidence="9">
    <location>
        <begin position="95"/>
        <end position="113"/>
    </location>
</feature>
<evidence type="ECO:0000313" key="11">
    <source>
        <dbReference type="Proteomes" id="UP000469011"/>
    </source>
</evidence>
<comment type="similarity">
    <text evidence="8">Belongs to the binding-protein-dependent transport system permease family. LivHM subfamily.</text>
</comment>
<keyword evidence="2" id="KW-0813">Transport</keyword>
<evidence type="ECO:0000256" key="3">
    <source>
        <dbReference type="ARBA" id="ARBA00022475"/>
    </source>
</evidence>
<keyword evidence="6 9" id="KW-1133">Transmembrane helix</keyword>
<reference evidence="10 11" key="1">
    <citation type="submission" date="2020-01" db="EMBL/GenBank/DDBJ databases">
        <title>Jiella pacifica sp. nov.</title>
        <authorList>
            <person name="Xue Z."/>
            <person name="Zhu S."/>
            <person name="Chen J."/>
            <person name="Yang J."/>
        </authorList>
    </citation>
    <scope>NUCLEOTIDE SEQUENCE [LARGE SCALE GENOMIC DNA]</scope>
    <source>
        <strain evidence="10 11">40Bstr34</strain>
    </source>
</reference>
<keyword evidence="5" id="KW-0029">Amino-acid transport</keyword>
<evidence type="ECO:0000256" key="9">
    <source>
        <dbReference type="SAM" id="Phobius"/>
    </source>
</evidence>
<keyword evidence="3" id="KW-1003">Cell membrane</keyword>
<feature type="transmembrane region" description="Helical" evidence="9">
    <location>
        <begin position="119"/>
        <end position="138"/>
    </location>
</feature>
<protein>
    <submittedName>
        <fullName evidence="10">Branched-chain amino acid ABC transporter permease</fullName>
    </submittedName>
</protein>
<accession>A0A6N9T5Q1</accession>
<feature type="transmembrane region" description="Helical" evidence="9">
    <location>
        <begin position="150"/>
        <end position="174"/>
    </location>
</feature>
<keyword evidence="11" id="KW-1185">Reference proteome</keyword>
<organism evidence="10 11">
    <name type="scientific">Jiella pacifica</name>
    <dbReference type="NCBI Taxonomy" id="2696469"/>
    <lineage>
        <taxon>Bacteria</taxon>
        <taxon>Pseudomonadati</taxon>
        <taxon>Pseudomonadota</taxon>
        <taxon>Alphaproteobacteria</taxon>
        <taxon>Hyphomicrobiales</taxon>
        <taxon>Aurantimonadaceae</taxon>
        <taxon>Jiella</taxon>
    </lineage>
</organism>
<dbReference type="PANTHER" id="PTHR11795">
    <property type="entry name" value="BRANCHED-CHAIN AMINO ACID TRANSPORT SYSTEM PERMEASE PROTEIN LIVH"/>
    <property type="match status" value="1"/>
</dbReference>
<evidence type="ECO:0000256" key="1">
    <source>
        <dbReference type="ARBA" id="ARBA00004651"/>
    </source>
</evidence>
<feature type="transmembrane region" description="Helical" evidence="9">
    <location>
        <begin position="194"/>
        <end position="216"/>
    </location>
</feature>
<dbReference type="InterPro" id="IPR001851">
    <property type="entry name" value="ABC_transp_permease"/>
</dbReference>
<dbReference type="GO" id="GO:0022857">
    <property type="term" value="F:transmembrane transporter activity"/>
    <property type="evidence" value="ECO:0007669"/>
    <property type="project" value="InterPro"/>
</dbReference>